<evidence type="ECO:0000313" key="2">
    <source>
        <dbReference type="EMBL" id="KAF1921146.1"/>
    </source>
</evidence>
<organism evidence="2 3">
    <name type="scientific">Ampelomyces quisqualis</name>
    <name type="common">Powdery mildew agent</name>
    <dbReference type="NCBI Taxonomy" id="50730"/>
    <lineage>
        <taxon>Eukaryota</taxon>
        <taxon>Fungi</taxon>
        <taxon>Dikarya</taxon>
        <taxon>Ascomycota</taxon>
        <taxon>Pezizomycotina</taxon>
        <taxon>Dothideomycetes</taxon>
        <taxon>Pleosporomycetidae</taxon>
        <taxon>Pleosporales</taxon>
        <taxon>Pleosporineae</taxon>
        <taxon>Phaeosphaeriaceae</taxon>
        <taxon>Ampelomyces</taxon>
    </lineage>
</organism>
<evidence type="ECO:0000256" key="1">
    <source>
        <dbReference type="SAM" id="MobiDB-lite"/>
    </source>
</evidence>
<protein>
    <submittedName>
        <fullName evidence="2">Uncharacterized protein</fullName>
    </submittedName>
</protein>
<accession>A0A6A5R2X3</accession>
<reference evidence="2" key="1">
    <citation type="journal article" date="2020" name="Stud. Mycol.">
        <title>101 Dothideomycetes genomes: a test case for predicting lifestyles and emergence of pathogens.</title>
        <authorList>
            <person name="Haridas S."/>
            <person name="Albert R."/>
            <person name="Binder M."/>
            <person name="Bloem J."/>
            <person name="Labutti K."/>
            <person name="Salamov A."/>
            <person name="Andreopoulos B."/>
            <person name="Baker S."/>
            <person name="Barry K."/>
            <person name="Bills G."/>
            <person name="Bluhm B."/>
            <person name="Cannon C."/>
            <person name="Castanera R."/>
            <person name="Culley D."/>
            <person name="Daum C."/>
            <person name="Ezra D."/>
            <person name="Gonzalez J."/>
            <person name="Henrissat B."/>
            <person name="Kuo A."/>
            <person name="Liang C."/>
            <person name="Lipzen A."/>
            <person name="Lutzoni F."/>
            <person name="Magnuson J."/>
            <person name="Mondo S."/>
            <person name="Nolan M."/>
            <person name="Ohm R."/>
            <person name="Pangilinan J."/>
            <person name="Park H.-J."/>
            <person name="Ramirez L."/>
            <person name="Alfaro M."/>
            <person name="Sun H."/>
            <person name="Tritt A."/>
            <person name="Yoshinaga Y."/>
            <person name="Zwiers L.-H."/>
            <person name="Turgeon B."/>
            <person name="Goodwin S."/>
            <person name="Spatafora J."/>
            <person name="Crous P."/>
            <person name="Grigoriev I."/>
        </authorList>
    </citation>
    <scope>NUCLEOTIDE SEQUENCE</scope>
    <source>
        <strain evidence="2">HMLAC05119</strain>
    </source>
</reference>
<evidence type="ECO:0000313" key="3">
    <source>
        <dbReference type="Proteomes" id="UP000800096"/>
    </source>
</evidence>
<feature type="region of interest" description="Disordered" evidence="1">
    <location>
        <begin position="237"/>
        <end position="258"/>
    </location>
</feature>
<dbReference type="Pfam" id="PF10454">
    <property type="entry name" value="DUF2458"/>
    <property type="match status" value="1"/>
</dbReference>
<proteinExistence type="predicted"/>
<dbReference type="OrthoDB" id="5363415at2759"/>
<keyword evidence="3" id="KW-1185">Reference proteome</keyword>
<dbReference type="InterPro" id="IPR018858">
    <property type="entry name" value="DUF2458"/>
</dbReference>
<feature type="compositionally biased region" description="Polar residues" evidence="1">
    <location>
        <begin position="238"/>
        <end position="258"/>
    </location>
</feature>
<dbReference type="EMBL" id="ML979132">
    <property type="protein sequence ID" value="KAF1921146.1"/>
    <property type="molecule type" value="Genomic_DNA"/>
</dbReference>
<sequence length="280" mass="31562">MADNIEPNADLASILATLANLQQQGSSAIQNQEQGYDTNQTYQSYQEDAPAYPIQQGLPYHQTADPRLLNRSISQHLPTTPKLQNRVSTPLIDPATITEWKQGLRCVSKIAQHNPDFAASVRKVQMFSRHMMPRSSRNDQLMKDQEGNVKQWEAGRERLLEDQRLKRENEATHRAALSLPGLLEGTPLLRTPEREKSELSQYDAKVYRACKAMTEAQSSALKILGVPFFGTKPHLILSESSEPGSSANTEQKSENQKINNAQLLDLQRKMLNHLMELYGD</sequence>
<name>A0A6A5R2X3_AMPQU</name>
<dbReference type="Proteomes" id="UP000800096">
    <property type="component" value="Unassembled WGS sequence"/>
</dbReference>
<dbReference type="AlphaFoldDB" id="A0A6A5R2X3"/>
<gene>
    <name evidence="2" type="ORF">BDU57DRAFT_38614</name>
</gene>